<dbReference type="PROSITE" id="PS50092">
    <property type="entry name" value="TSP1"/>
    <property type="match status" value="2"/>
</dbReference>
<dbReference type="SUPFAM" id="SSF50242">
    <property type="entry name" value="TIMP-like"/>
    <property type="match status" value="1"/>
</dbReference>
<keyword evidence="1 4" id="KW-0732">Signal</keyword>
<dbReference type="Proteomes" id="UP000215902">
    <property type="component" value="Unassembled WGS sequence"/>
</dbReference>
<dbReference type="InterPro" id="IPR000884">
    <property type="entry name" value="TSP1_rpt"/>
</dbReference>
<dbReference type="OrthoDB" id="10045365at2759"/>
<dbReference type="GO" id="GO:0009986">
    <property type="term" value="C:cell surface"/>
    <property type="evidence" value="ECO:0007669"/>
    <property type="project" value="TreeGrafter"/>
</dbReference>
<keyword evidence="8" id="KW-1185">Reference proteome</keyword>
<name>A0A267E2J4_9PLAT</name>
<evidence type="ECO:0000256" key="4">
    <source>
        <dbReference type="SAM" id="SignalP"/>
    </source>
</evidence>
<feature type="domain" description="EGF-like" evidence="5">
    <location>
        <begin position="534"/>
        <end position="566"/>
    </location>
</feature>
<dbReference type="STRING" id="282301.A0A267E2J4"/>
<dbReference type="AlphaFoldDB" id="A0A267E2J4"/>
<dbReference type="InterPro" id="IPR008993">
    <property type="entry name" value="TIMP-like_OB-fold"/>
</dbReference>
<comment type="caution">
    <text evidence="3">Lacks conserved residue(s) required for the propagation of feature annotation.</text>
</comment>
<dbReference type="SMART" id="SM00181">
    <property type="entry name" value="EGF"/>
    <property type="match status" value="5"/>
</dbReference>
<dbReference type="PROSITE" id="PS50026">
    <property type="entry name" value="EGF_3"/>
    <property type="match status" value="2"/>
</dbReference>
<dbReference type="InterPro" id="IPR036383">
    <property type="entry name" value="TSP1_rpt_sf"/>
</dbReference>
<evidence type="ECO:0008006" key="9">
    <source>
        <dbReference type="Google" id="ProtNLM"/>
    </source>
</evidence>
<dbReference type="Gene3D" id="2.40.50.120">
    <property type="match status" value="1"/>
</dbReference>
<dbReference type="InterPro" id="IPR050969">
    <property type="entry name" value="Dev_Signal_Modulators"/>
</dbReference>
<dbReference type="Pfam" id="PF25024">
    <property type="entry name" value="EGF_TEN"/>
    <property type="match status" value="1"/>
</dbReference>
<feature type="disulfide bond" evidence="3">
    <location>
        <begin position="538"/>
        <end position="548"/>
    </location>
</feature>
<dbReference type="SUPFAM" id="SSF57196">
    <property type="entry name" value="EGF/Laminin"/>
    <property type="match status" value="3"/>
</dbReference>
<evidence type="ECO:0000256" key="3">
    <source>
        <dbReference type="PROSITE-ProRule" id="PRU00076"/>
    </source>
</evidence>
<dbReference type="SMART" id="SM00209">
    <property type="entry name" value="TSP1"/>
    <property type="match status" value="2"/>
</dbReference>
<dbReference type="Pfam" id="PF00090">
    <property type="entry name" value="TSP_1"/>
    <property type="match status" value="2"/>
</dbReference>
<feature type="disulfide bond" evidence="3">
    <location>
        <begin position="556"/>
        <end position="565"/>
    </location>
</feature>
<dbReference type="Gene3D" id="2.10.25.10">
    <property type="entry name" value="Laminin"/>
    <property type="match status" value="3"/>
</dbReference>
<dbReference type="FunFam" id="2.10.25.10:FF:000020">
    <property type="entry name" value="Latent-transforming growth factor beta-binding protein 1"/>
    <property type="match status" value="1"/>
</dbReference>
<dbReference type="PROSITE" id="PS00022">
    <property type="entry name" value="EGF_1"/>
    <property type="match status" value="1"/>
</dbReference>
<evidence type="ECO:0000313" key="8">
    <source>
        <dbReference type="Proteomes" id="UP000215902"/>
    </source>
</evidence>
<feature type="domain" description="EGF-like" evidence="5">
    <location>
        <begin position="598"/>
        <end position="632"/>
    </location>
</feature>
<dbReference type="GO" id="GO:0043113">
    <property type="term" value="P:receptor clustering"/>
    <property type="evidence" value="ECO:0007669"/>
    <property type="project" value="InterPro"/>
</dbReference>
<dbReference type="CDD" id="cd00054">
    <property type="entry name" value="EGF_CA"/>
    <property type="match status" value="2"/>
</dbReference>
<dbReference type="GO" id="GO:0043236">
    <property type="term" value="F:laminin binding"/>
    <property type="evidence" value="ECO:0007669"/>
    <property type="project" value="InterPro"/>
</dbReference>
<reference evidence="7 8" key="1">
    <citation type="submission" date="2017-06" db="EMBL/GenBank/DDBJ databases">
        <title>A platform for efficient transgenesis in Macrostomum lignano, a flatworm model organism for stem cell research.</title>
        <authorList>
            <person name="Berezikov E."/>
        </authorList>
    </citation>
    <scope>NUCLEOTIDE SEQUENCE [LARGE SCALE GENOMIC DNA]</scope>
    <source>
        <strain evidence="7">DV1</strain>
        <tissue evidence="7">Whole organism</tissue>
    </source>
</reference>
<evidence type="ECO:0000256" key="1">
    <source>
        <dbReference type="ARBA" id="ARBA00022729"/>
    </source>
</evidence>
<dbReference type="PANTHER" id="PTHR14949:SF56">
    <property type="entry name" value="EGF-LIKE-DOMAIN, MULTIPLE 7"/>
    <property type="match status" value="1"/>
</dbReference>
<comment type="caution">
    <text evidence="7">The sequence shown here is derived from an EMBL/GenBank/DDBJ whole genome shotgun (WGS) entry which is preliminary data.</text>
</comment>
<sequence>MKAFSVRLLLLLLLLLAVWESRACYLNLAMSGSGSRGSGVSKSIEDLAESSPIVLTGHVLNTTASGSGSGSRRSYSAEIQVLEVLKGNGLLPLSNRSAFDDTNDRTVVIDEYGDPVSCLSEVFQDDWLIFFLSKSGSRLMAFYARPSAATAQLTESNLARAATALGWFSWSSWTACSGSCGLAGIRQRVRNCAGPPCDYGDAKQTRQCNRWPCEAMRPVKTEVLGEQLNAKNTSNESIAIPIDNQRIEKFSKETALALMISPILSGIRVAMETVAEDHVSVLTMTSASSMWRDISTAPSVAIYLRIIANESEGSFAEFSIECLSSGSVPVPGAGSKFILTPRKALLSANFVPWSEATDCSEEQKVTPPPTYWTAWSSCSATCGEGIRSRHSLCRGNSPADSCHPAGSRPPVESRPCPSLPLCNPDHSAGSAAGCSSCLNGGFCYKSRCICPTSYTGDRCQTVLSEQPVPTQPKLPLPTASPPRRRWKFDCRRRAYGRGRRRRKSATVCRNGGVCDPRTGGDCRCPMGWSGRRCRKPLCRPQCRNGGACVGPNLCACAAGFSGTQCQTADCYPPCVNGGTCIRPGKCSCPPGYRGRFCHRVRCHRSLCLNGGRCIESDGLCRCRVGFYGARCQRRNCTPELSYRKTYRPVVKRLRKPTVQPCSPGSKRYCLLNSLSKVVVFKIILRPYFTCSST</sequence>
<dbReference type="Pfam" id="PF03146">
    <property type="entry name" value="NtA"/>
    <property type="match status" value="1"/>
</dbReference>
<feature type="signal peptide" evidence="4">
    <location>
        <begin position="1"/>
        <end position="23"/>
    </location>
</feature>
<dbReference type="GO" id="GO:0005886">
    <property type="term" value="C:plasma membrane"/>
    <property type="evidence" value="ECO:0007669"/>
    <property type="project" value="GOC"/>
</dbReference>
<dbReference type="SUPFAM" id="SSF82895">
    <property type="entry name" value="TSP-1 type 1 repeat"/>
    <property type="match status" value="2"/>
</dbReference>
<dbReference type="PROSITE" id="PS01186">
    <property type="entry name" value="EGF_2"/>
    <property type="match status" value="1"/>
</dbReference>
<gene>
    <name evidence="7" type="ORF">BOX15_Mlig010866g2</name>
</gene>
<evidence type="ECO:0000259" key="6">
    <source>
        <dbReference type="PROSITE" id="PS51121"/>
    </source>
</evidence>
<accession>A0A267E2J4</accession>
<feature type="disulfide bond" evidence="3">
    <location>
        <begin position="622"/>
        <end position="631"/>
    </location>
</feature>
<dbReference type="GO" id="GO:0005102">
    <property type="term" value="F:signaling receptor binding"/>
    <property type="evidence" value="ECO:0007669"/>
    <property type="project" value="TreeGrafter"/>
</dbReference>
<protein>
    <recommendedName>
        <fullName evidence="9">EGF-like domain-containing protein</fullName>
    </recommendedName>
</protein>
<dbReference type="EMBL" id="NIVC01002816">
    <property type="protein sequence ID" value="PAA55049.1"/>
    <property type="molecule type" value="Genomic_DNA"/>
</dbReference>
<keyword evidence="2 3" id="KW-1015">Disulfide bond</keyword>
<organism evidence="7 8">
    <name type="scientific">Macrostomum lignano</name>
    <dbReference type="NCBI Taxonomy" id="282301"/>
    <lineage>
        <taxon>Eukaryota</taxon>
        <taxon>Metazoa</taxon>
        <taxon>Spiralia</taxon>
        <taxon>Lophotrochozoa</taxon>
        <taxon>Platyhelminthes</taxon>
        <taxon>Rhabditophora</taxon>
        <taxon>Macrostomorpha</taxon>
        <taxon>Macrostomida</taxon>
        <taxon>Macrostomidae</taxon>
        <taxon>Macrostomum</taxon>
    </lineage>
</organism>
<dbReference type="GO" id="GO:0005576">
    <property type="term" value="C:extracellular region"/>
    <property type="evidence" value="ECO:0007669"/>
    <property type="project" value="TreeGrafter"/>
</dbReference>
<feature type="domain" description="NtA" evidence="6">
    <location>
        <begin position="38"/>
        <end position="174"/>
    </location>
</feature>
<feature type="chain" id="PRO_5012402172" description="EGF-like domain-containing protein" evidence="4">
    <location>
        <begin position="24"/>
        <end position="693"/>
    </location>
</feature>
<keyword evidence="3" id="KW-0245">EGF-like domain</keyword>
<dbReference type="PANTHER" id="PTHR14949">
    <property type="entry name" value="EGF-LIKE-DOMAIN, MULTIPLE 7, 8"/>
    <property type="match status" value="1"/>
</dbReference>
<dbReference type="InterPro" id="IPR000742">
    <property type="entry name" value="EGF"/>
</dbReference>
<dbReference type="PROSITE" id="PS51121">
    <property type="entry name" value="NTA"/>
    <property type="match status" value="1"/>
</dbReference>
<dbReference type="InterPro" id="IPR004850">
    <property type="entry name" value="NtA_dom"/>
</dbReference>
<evidence type="ECO:0000313" key="7">
    <source>
        <dbReference type="EMBL" id="PAA55049.1"/>
    </source>
</evidence>
<evidence type="ECO:0000259" key="5">
    <source>
        <dbReference type="PROSITE" id="PS50026"/>
    </source>
</evidence>
<evidence type="ECO:0000256" key="2">
    <source>
        <dbReference type="ARBA" id="ARBA00023157"/>
    </source>
</evidence>
<dbReference type="Gene3D" id="2.20.100.10">
    <property type="entry name" value="Thrombospondin type-1 (TSP1) repeat"/>
    <property type="match status" value="2"/>
</dbReference>
<proteinExistence type="predicted"/>